<dbReference type="RefSeq" id="WP_123270783.1">
    <property type="nucleotide sequence ID" value="NZ_RJJQ01000005.1"/>
</dbReference>
<gene>
    <name evidence="2" type="ORF">EFY87_07140</name>
</gene>
<organism evidence="2 3">
    <name type="scientific">Flexivirga caeni</name>
    <dbReference type="NCBI Taxonomy" id="2294115"/>
    <lineage>
        <taxon>Bacteria</taxon>
        <taxon>Bacillati</taxon>
        <taxon>Actinomycetota</taxon>
        <taxon>Actinomycetes</taxon>
        <taxon>Micrococcales</taxon>
        <taxon>Dermacoccaceae</taxon>
        <taxon>Flexivirga</taxon>
    </lineage>
</organism>
<dbReference type="EMBL" id="RJJQ01000005">
    <property type="protein sequence ID" value="RNI23202.1"/>
    <property type="molecule type" value="Genomic_DNA"/>
</dbReference>
<evidence type="ECO:0000256" key="1">
    <source>
        <dbReference type="SAM" id="Phobius"/>
    </source>
</evidence>
<reference evidence="2 3" key="1">
    <citation type="submission" date="2018-11" db="EMBL/GenBank/DDBJ databases">
        <title>Draft genome of Simplicispira Flexivirga sp. BO-16.</title>
        <authorList>
            <person name="Im W.T."/>
        </authorList>
    </citation>
    <scope>NUCLEOTIDE SEQUENCE [LARGE SCALE GENOMIC DNA]</scope>
    <source>
        <strain evidence="2 3">BO-16</strain>
    </source>
</reference>
<keyword evidence="3" id="KW-1185">Reference proteome</keyword>
<evidence type="ECO:0000313" key="2">
    <source>
        <dbReference type="EMBL" id="RNI23202.1"/>
    </source>
</evidence>
<comment type="caution">
    <text evidence="2">The sequence shown here is derived from an EMBL/GenBank/DDBJ whole genome shotgun (WGS) entry which is preliminary data.</text>
</comment>
<keyword evidence="1" id="KW-0472">Membrane</keyword>
<protein>
    <recommendedName>
        <fullName evidence="4">DUF4245 domain-containing protein</fullName>
    </recommendedName>
</protein>
<keyword evidence="1" id="KW-1133">Transmembrane helix</keyword>
<evidence type="ECO:0000313" key="3">
    <source>
        <dbReference type="Proteomes" id="UP000271678"/>
    </source>
</evidence>
<dbReference type="AlphaFoldDB" id="A0A3M9MCB3"/>
<sequence>MTDLAELLDRAAEPAAAHVVPVDSDIARGRAALRRRRAGMAGGVCAAALLVSGAGGFVITRSAATPERVAPAAASHPTTTARSPHPARARTAAPFRGSLGARPFELHYVPPGWKVQGWTPESLVLVHTDGSPHTTVQDFEGKIAIESAAQPLPQTGIVRTLDGKRFRVTTLRSADGSPTPVIGSLTPSYGKGYLVVQGTTGADAAELLKIAAGTVPAGHDGSPALG</sequence>
<accession>A0A3M9MCB3</accession>
<proteinExistence type="predicted"/>
<name>A0A3M9MCB3_9MICO</name>
<keyword evidence="1" id="KW-0812">Transmembrane</keyword>
<evidence type="ECO:0008006" key="4">
    <source>
        <dbReference type="Google" id="ProtNLM"/>
    </source>
</evidence>
<feature type="transmembrane region" description="Helical" evidence="1">
    <location>
        <begin position="38"/>
        <end position="59"/>
    </location>
</feature>
<dbReference type="Proteomes" id="UP000271678">
    <property type="component" value="Unassembled WGS sequence"/>
</dbReference>